<keyword evidence="6" id="KW-0067">ATP-binding</keyword>
<reference evidence="13" key="1">
    <citation type="submission" date="2016-06" db="UniProtKB">
        <authorList>
            <consortium name="WormBaseParasite"/>
        </authorList>
    </citation>
    <scope>IDENTIFICATION</scope>
</reference>
<keyword evidence="10" id="KW-0539">Nucleus</keyword>
<dbReference type="SUPFAM" id="SSF53300">
    <property type="entry name" value="vWA-like"/>
    <property type="match status" value="1"/>
</dbReference>
<dbReference type="GO" id="GO:0000723">
    <property type="term" value="P:telomere maintenance"/>
    <property type="evidence" value="ECO:0007669"/>
    <property type="project" value="TreeGrafter"/>
</dbReference>
<name>A0A183SYU2_SCHSO</name>
<comment type="subcellular location">
    <subcellularLocation>
        <location evidence="1">Nucleus</location>
    </subcellularLocation>
</comment>
<dbReference type="Pfam" id="PF02735">
    <property type="entry name" value="Ku"/>
    <property type="match status" value="1"/>
</dbReference>
<accession>A0A183SYU2</accession>
<dbReference type="WBParaSite" id="SSLN_0000975001-mRNA-1">
    <property type="protein sequence ID" value="SSLN_0000975001-mRNA-1"/>
    <property type="gene ID" value="SSLN_0000975001"/>
</dbReference>
<keyword evidence="8" id="KW-0233">DNA recombination</keyword>
<evidence type="ECO:0000256" key="10">
    <source>
        <dbReference type="ARBA" id="ARBA00023242"/>
    </source>
</evidence>
<dbReference type="AlphaFoldDB" id="A0A183SYU2"/>
<organism evidence="13">
    <name type="scientific">Schistocephalus solidus</name>
    <name type="common">Tapeworm</name>
    <dbReference type="NCBI Taxonomy" id="70667"/>
    <lineage>
        <taxon>Eukaryota</taxon>
        <taxon>Metazoa</taxon>
        <taxon>Spiralia</taxon>
        <taxon>Lophotrochozoa</taxon>
        <taxon>Platyhelminthes</taxon>
        <taxon>Cestoda</taxon>
        <taxon>Eucestoda</taxon>
        <taxon>Diphyllobothriidea</taxon>
        <taxon>Diphyllobothriidae</taxon>
        <taxon>Schistocephalus</taxon>
    </lineage>
</organism>
<evidence type="ECO:0000256" key="9">
    <source>
        <dbReference type="ARBA" id="ARBA00023204"/>
    </source>
</evidence>
<evidence type="ECO:0000256" key="4">
    <source>
        <dbReference type="ARBA" id="ARBA00022801"/>
    </source>
</evidence>
<evidence type="ECO:0000256" key="6">
    <source>
        <dbReference type="ARBA" id="ARBA00022840"/>
    </source>
</evidence>
<dbReference type="Gene3D" id="2.40.290.10">
    <property type="match status" value="1"/>
</dbReference>
<keyword evidence="3" id="KW-0227">DNA damage</keyword>
<dbReference type="GO" id="GO:0004386">
    <property type="term" value="F:helicase activity"/>
    <property type="evidence" value="ECO:0007669"/>
    <property type="project" value="UniProtKB-KW"/>
</dbReference>
<evidence type="ECO:0000256" key="5">
    <source>
        <dbReference type="ARBA" id="ARBA00022806"/>
    </source>
</evidence>
<dbReference type="InterPro" id="IPR006164">
    <property type="entry name" value="DNA_bd_Ku70/Ku80"/>
</dbReference>
<keyword evidence="7" id="KW-0238">DNA-binding</keyword>
<evidence type="ECO:0000313" key="13">
    <source>
        <dbReference type="WBParaSite" id="SSLN_0000975001-mRNA-1"/>
    </source>
</evidence>
<keyword evidence="9" id="KW-0234">DNA repair</keyword>
<evidence type="ECO:0000256" key="1">
    <source>
        <dbReference type="ARBA" id="ARBA00004123"/>
    </source>
</evidence>
<dbReference type="GO" id="GO:0042162">
    <property type="term" value="F:telomeric DNA binding"/>
    <property type="evidence" value="ECO:0007669"/>
    <property type="project" value="TreeGrafter"/>
</dbReference>
<dbReference type="PANTHER" id="PTHR12604:SF4">
    <property type="entry name" value="X-RAY REPAIR CROSS-COMPLEMENTING PROTEIN 5"/>
    <property type="match status" value="1"/>
</dbReference>
<dbReference type="GO" id="GO:0006303">
    <property type="term" value="P:double-strand break repair via nonhomologous end joining"/>
    <property type="evidence" value="ECO:0007669"/>
    <property type="project" value="InterPro"/>
</dbReference>
<dbReference type="InterPro" id="IPR016194">
    <property type="entry name" value="SPOC-like_C_dom_sf"/>
</dbReference>
<dbReference type="GO" id="GO:0043564">
    <property type="term" value="C:Ku70:Ku80 complex"/>
    <property type="evidence" value="ECO:0007669"/>
    <property type="project" value="TreeGrafter"/>
</dbReference>
<keyword evidence="2" id="KW-0547">Nucleotide-binding</keyword>
<proteinExistence type="predicted"/>
<evidence type="ECO:0000256" key="2">
    <source>
        <dbReference type="ARBA" id="ARBA00022741"/>
    </source>
</evidence>
<evidence type="ECO:0000256" key="7">
    <source>
        <dbReference type="ARBA" id="ARBA00023125"/>
    </source>
</evidence>
<evidence type="ECO:0000259" key="12">
    <source>
        <dbReference type="SMART" id="SM00559"/>
    </source>
</evidence>
<dbReference type="Gene3D" id="3.40.50.410">
    <property type="entry name" value="von Willebrand factor, type A domain"/>
    <property type="match status" value="1"/>
</dbReference>
<dbReference type="GO" id="GO:0005524">
    <property type="term" value="F:ATP binding"/>
    <property type="evidence" value="ECO:0007669"/>
    <property type="project" value="UniProtKB-KW"/>
</dbReference>
<protein>
    <submittedName>
        <fullName evidence="13">Ku domain-containing protein</fullName>
    </submittedName>
</protein>
<sequence>LVLAGTEATDNTLADEDGNFVNISLVRKLAPFDWDILEFLNSGIEATNCNGDRKLIIYVSHTSSVIDAIFVGVDHLMKKAKTAKGKPEKHVLVVSNLEGETDISQLDEVIDRLQKAEVLLNLIGLHIPPEGDTDAPAGDSAGPSTAPTDSDGKSFVGAMLQRVQAFGQILDALDGESFDFTDAIPALALFETRGVSQRAWKAPLTIGDSFSIPVAGYTAVREARPPPMRDMYAPDPSVPVRAVTTYHLNDELQTPVDISETVRGIVVPPFYPTGSYMPTESACGLVIGFPYSVLAELSLQLTVTCHSYRYGASLVPFSDEDLEKIKEPEEKCFSVIGFTRSENVPRHLYVGNSVMFFVADTPAHSSDTGDAASTAFSALAQALFELDAVALVRRVYSRSTAPVLGVVSGLLASLTPERIPNPWIQRLFTCVRERGLASTSLVASSTPASLAPPTPAISDPWPTLNTANLPGLDSVVQAIRSALAEPSSELRRALRELNQLMPEVVPTESEVVPGKKRPAEGDENERIKKKKRAMASELFGISTEPTTSELRYAKQLASFDFVNIC</sequence>
<dbReference type="PANTHER" id="PTHR12604">
    <property type="entry name" value="KU AUTOANTIGEN DNA HELICASE"/>
    <property type="match status" value="1"/>
</dbReference>
<feature type="domain" description="Ku" evidence="12">
    <location>
        <begin position="294"/>
        <end position="444"/>
    </location>
</feature>
<dbReference type="InterPro" id="IPR036465">
    <property type="entry name" value="vWFA_dom_sf"/>
</dbReference>
<dbReference type="GO" id="GO:0003690">
    <property type="term" value="F:double-stranded DNA binding"/>
    <property type="evidence" value="ECO:0007669"/>
    <property type="project" value="TreeGrafter"/>
</dbReference>
<evidence type="ECO:0000256" key="11">
    <source>
        <dbReference type="SAM" id="MobiDB-lite"/>
    </source>
</evidence>
<keyword evidence="4" id="KW-0378">Hydrolase</keyword>
<evidence type="ECO:0000256" key="8">
    <source>
        <dbReference type="ARBA" id="ARBA00023172"/>
    </source>
</evidence>
<dbReference type="GO" id="GO:0016787">
    <property type="term" value="F:hydrolase activity"/>
    <property type="evidence" value="ECO:0007669"/>
    <property type="project" value="UniProtKB-KW"/>
</dbReference>
<dbReference type="SUPFAM" id="SSF100939">
    <property type="entry name" value="SPOC domain-like"/>
    <property type="match status" value="1"/>
</dbReference>
<keyword evidence="5" id="KW-0347">Helicase</keyword>
<dbReference type="GO" id="GO:0006310">
    <property type="term" value="P:DNA recombination"/>
    <property type="evidence" value="ECO:0007669"/>
    <property type="project" value="UniProtKB-KW"/>
</dbReference>
<dbReference type="SMART" id="SM00559">
    <property type="entry name" value="Ku78"/>
    <property type="match status" value="1"/>
</dbReference>
<evidence type="ECO:0000256" key="3">
    <source>
        <dbReference type="ARBA" id="ARBA00022763"/>
    </source>
</evidence>
<feature type="region of interest" description="Disordered" evidence="11">
    <location>
        <begin position="131"/>
        <end position="153"/>
    </location>
</feature>